<evidence type="ECO:0000313" key="1">
    <source>
        <dbReference type="EMBL" id="SFQ07587.1"/>
    </source>
</evidence>
<gene>
    <name evidence="1" type="ORF">SAMN05216277_11835</name>
</gene>
<protein>
    <submittedName>
        <fullName evidence="1">Uncharacterized protein</fullName>
    </submittedName>
</protein>
<dbReference type="AlphaFoldDB" id="A0A1I5VJV0"/>
<name>A0A1I5VJV0_9EURY</name>
<dbReference type="Proteomes" id="UP000183769">
    <property type="component" value="Unassembled WGS sequence"/>
</dbReference>
<accession>A0A1I5VJV0</accession>
<dbReference type="RefSeq" id="WP_074880294.1">
    <property type="nucleotide sequence ID" value="NZ_FOXI01000018.1"/>
</dbReference>
<organism evidence="1 2">
    <name type="scientific">Halolamina pelagica</name>
    <dbReference type="NCBI Taxonomy" id="699431"/>
    <lineage>
        <taxon>Archaea</taxon>
        <taxon>Methanobacteriati</taxon>
        <taxon>Methanobacteriota</taxon>
        <taxon>Stenosarchaea group</taxon>
        <taxon>Halobacteria</taxon>
        <taxon>Halobacteriales</taxon>
        <taxon>Haloferacaceae</taxon>
    </lineage>
</organism>
<dbReference type="EMBL" id="FOXI01000018">
    <property type="protein sequence ID" value="SFQ07587.1"/>
    <property type="molecule type" value="Genomic_DNA"/>
</dbReference>
<proteinExistence type="predicted"/>
<sequence length="98" mass="10236">MSCIEIVGAGVITIILAVVALEEHGEELTPIHGVAESTTEAVFERVWSSGSFCFHPCAETGVFAQMCELVGLLATSGCALLSLGTEDIFSTAIIATFN</sequence>
<evidence type="ECO:0000313" key="2">
    <source>
        <dbReference type="Proteomes" id="UP000183769"/>
    </source>
</evidence>
<keyword evidence="2" id="KW-1185">Reference proteome</keyword>
<reference evidence="2" key="1">
    <citation type="submission" date="2016-10" db="EMBL/GenBank/DDBJ databases">
        <authorList>
            <person name="Varghese N."/>
            <person name="Submissions S."/>
        </authorList>
    </citation>
    <scope>NUCLEOTIDE SEQUENCE [LARGE SCALE GENOMIC DNA]</scope>
    <source>
        <strain evidence="2">CGMCC 1.10329</strain>
    </source>
</reference>